<dbReference type="RefSeq" id="WP_002693772.1">
    <property type="nucleotide sequence ID" value="NZ_AAWS01000003.1"/>
</dbReference>
<feature type="transmembrane region" description="Helical" evidence="6">
    <location>
        <begin position="51"/>
        <end position="72"/>
    </location>
</feature>
<evidence type="ECO:0000256" key="2">
    <source>
        <dbReference type="ARBA" id="ARBA00022475"/>
    </source>
</evidence>
<sequence>MTQPKVNPLIKITLLIGGTLVSMGDAVVMPLQPAIAKSFAQVPNIKLLVNYVLVFNALFIAIGATIVGLLIERFSKKKLLIAAFALYGLAGTSGLYLNNIYLLIVSRALIGLSIAGIMTILFTFVADYFEGEARSRFMGFINGFSLWASVAFLYVVAPLAAKSWHHPFAMYGVAFLLIPLAIISLHDKKPVGSPPPSDPTATTTVASDNLSTTSYPKALVILVYTISFVAVTLVSLTFIKLPDIIVARFSTDIYYIVTGFAVFLASGAASSMFLYTPIKQRLHYQLIYALVFIVIGIGFITINQANTYPVFLIGVGLAGLGYGLNGTNTSLWIMSLVPLALVGRFMGIFTSLLFFAIFVSPNITSVALKFMDVSSAFLTYGIIMLVLAIGLLLHGIVLSKKAEA</sequence>
<feature type="transmembrane region" description="Helical" evidence="6">
    <location>
        <begin position="12"/>
        <end position="31"/>
    </location>
</feature>
<evidence type="ECO:0000256" key="6">
    <source>
        <dbReference type="SAM" id="Phobius"/>
    </source>
</evidence>
<dbReference type="OrthoDB" id="9812221at2"/>
<evidence type="ECO:0000256" key="3">
    <source>
        <dbReference type="ARBA" id="ARBA00022692"/>
    </source>
</evidence>
<dbReference type="InterPro" id="IPR050189">
    <property type="entry name" value="MFS_Efflux_Transporters"/>
</dbReference>
<dbReference type="PROSITE" id="PS50850">
    <property type="entry name" value="MFS"/>
    <property type="match status" value="1"/>
</dbReference>
<feature type="transmembrane region" description="Helical" evidence="6">
    <location>
        <begin position="219"/>
        <end position="241"/>
    </location>
</feature>
<dbReference type="EMBL" id="AAWS01000003">
    <property type="protein sequence ID" value="EAY31240.1"/>
    <property type="molecule type" value="Genomic_DNA"/>
</dbReference>
<keyword evidence="5 6" id="KW-0472">Membrane</keyword>
<dbReference type="Proteomes" id="UP000004095">
    <property type="component" value="Unassembled WGS sequence"/>
</dbReference>
<evidence type="ECO:0000259" key="7">
    <source>
        <dbReference type="PROSITE" id="PS50850"/>
    </source>
</evidence>
<dbReference type="InterPro" id="IPR020846">
    <property type="entry name" value="MFS_dom"/>
</dbReference>
<feature type="transmembrane region" description="Helical" evidence="6">
    <location>
        <begin position="308"/>
        <end position="324"/>
    </location>
</feature>
<feature type="transmembrane region" description="Helical" evidence="6">
    <location>
        <begin position="103"/>
        <end position="125"/>
    </location>
</feature>
<evidence type="ECO:0000256" key="4">
    <source>
        <dbReference type="ARBA" id="ARBA00022989"/>
    </source>
</evidence>
<name>A1ZDT2_MICM2</name>
<feature type="transmembrane region" description="Helical" evidence="6">
    <location>
        <begin position="377"/>
        <end position="398"/>
    </location>
</feature>
<feature type="transmembrane region" description="Helical" evidence="6">
    <location>
        <begin position="282"/>
        <end position="302"/>
    </location>
</feature>
<gene>
    <name evidence="8" type="ORF">M23134_04073</name>
</gene>
<feature type="domain" description="Major facilitator superfamily (MFS) profile" evidence="7">
    <location>
        <begin position="10"/>
        <end position="402"/>
    </location>
</feature>
<keyword evidence="4 6" id="KW-1133">Transmembrane helix</keyword>
<dbReference type="InterPro" id="IPR036259">
    <property type="entry name" value="MFS_trans_sf"/>
</dbReference>
<keyword evidence="9" id="KW-1185">Reference proteome</keyword>
<reference evidence="8 9" key="1">
    <citation type="submission" date="2007-01" db="EMBL/GenBank/DDBJ databases">
        <authorList>
            <person name="Haygood M."/>
            <person name="Podell S."/>
            <person name="Anderson C."/>
            <person name="Hopkinson B."/>
            <person name="Roe K."/>
            <person name="Barbeau K."/>
            <person name="Gaasterland T."/>
            <person name="Ferriera S."/>
            <person name="Johnson J."/>
            <person name="Kravitz S."/>
            <person name="Beeson K."/>
            <person name="Sutton G."/>
            <person name="Rogers Y.-H."/>
            <person name="Friedman R."/>
            <person name="Frazier M."/>
            <person name="Venter J.C."/>
        </authorList>
    </citation>
    <scope>NUCLEOTIDE SEQUENCE [LARGE SCALE GENOMIC DNA]</scope>
    <source>
        <strain evidence="8 9">ATCC 23134</strain>
    </source>
</reference>
<dbReference type="CDD" id="cd17473">
    <property type="entry name" value="MFS_arabinose_efflux_permease_like"/>
    <property type="match status" value="1"/>
</dbReference>
<comment type="subcellular location">
    <subcellularLocation>
        <location evidence="1">Cell membrane</location>
        <topology evidence="1">Multi-pass membrane protein</topology>
    </subcellularLocation>
</comment>
<feature type="transmembrane region" description="Helical" evidence="6">
    <location>
        <begin position="79"/>
        <end position="97"/>
    </location>
</feature>
<evidence type="ECO:0000256" key="5">
    <source>
        <dbReference type="ARBA" id="ARBA00023136"/>
    </source>
</evidence>
<protein>
    <submittedName>
        <fullName evidence="8">MFS permease (Drug), putative</fullName>
    </submittedName>
</protein>
<evidence type="ECO:0000313" key="9">
    <source>
        <dbReference type="Proteomes" id="UP000004095"/>
    </source>
</evidence>
<dbReference type="SUPFAM" id="SSF103473">
    <property type="entry name" value="MFS general substrate transporter"/>
    <property type="match status" value="1"/>
</dbReference>
<evidence type="ECO:0000313" key="8">
    <source>
        <dbReference type="EMBL" id="EAY31240.1"/>
    </source>
</evidence>
<dbReference type="PANTHER" id="PTHR43124:SF3">
    <property type="entry name" value="CHLORAMPHENICOL EFFLUX PUMP RV0191"/>
    <property type="match status" value="1"/>
</dbReference>
<dbReference type="AlphaFoldDB" id="A1ZDT2"/>
<dbReference type="eggNOG" id="COG2814">
    <property type="taxonomic scope" value="Bacteria"/>
</dbReference>
<feature type="transmembrane region" description="Helical" evidence="6">
    <location>
        <begin position="137"/>
        <end position="156"/>
    </location>
</feature>
<keyword evidence="2" id="KW-1003">Cell membrane</keyword>
<proteinExistence type="predicted"/>
<dbReference type="PANTHER" id="PTHR43124">
    <property type="entry name" value="PURINE EFFLUX PUMP PBUE"/>
    <property type="match status" value="1"/>
</dbReference>
<dbReference type="GO" id="GO:0022857">
    <property type="term" value="F:transmembrane transporter activity"/>
    <property type="evidence" value="ECO:0007669"/>
    <property type="project" value="InterPro"/>
</dbReference>
<feature type="transmembrane region" description="Helical" evidence="6">
    <location>
        <begin position="253"/>
        <end position="275"/>
    </location>
</feature>
<organism evidence="8 9">
    <name type="scientific">Microscilla marina ATCC 23134</name>
    <dbReference type="NCBI Taxonomy" id="313606"/>
    <lineage>
        <taxon>Bacteria</taxon>
        <taxon>Pseudomonadati</taxon>
        <taxon>Bacteroidota</taxon>
        <taxon>Cytophagia</taxon>
        <taxon>Cytophagales</taxon>
        <taxon>Microscillaceae</taxon>
        <taxon>Microscilla</taxon>
    </lineage>
</organism>
<accession>A1ZDT2</accession>
<feature type="transmembrane region" description="Helical" evidence="6">
    <location>
        <begin position="168"/>
        <end position="185"/>
    </location>
</feature>
<comment type="caution">
    <text evidence="8">The sequence shown here is derived from an EMBL/GenBank/DDBJ whole genome shotgun (WGS) entry which is preliminary data.</text>
</comment>
<keyword evidence="3 6" id="KW-0812">Transmembrane</keyword>
<dbReference type="Pfam" id="PF07690">
    <property type="entry name" value="MFS_1"/>
    <property type="match status" value="1"/>
</dbReference>
<dbReference type="Gene3D" id="1.20.1250.20">
    <property type="entry name" value="MFS general substrate transporter like domains"/>
    <property type="match status" value="1"/>
</dbReference>
<dbReference type="GO" id="GO:0005886">
    <property type="term" value="C:plasma membrane"/>
    <property type="evidence" value="ECO:0007669"/>
    <property type="project" value="UniProtKB-SubCell"/>
</dbReference>
<feature type="transmembrane region" description="Helical" evidence="6">
    <location>
        <begin position="331"/>
        <end position="357"/>
    </location>
</feature>
<evidence type="ECO:0000256" key="1">
    <source>
        <dbReference type="ARBA" id="ARBA00004651"/>
    </source>
</evidence>
<dbReference type="InterPro" id="IPR011701">
    <property type="entry name" value="MFS"/>
</dbReference>